<dbReference type="EMBL" id="UYJE01002758">
    <property type="protein sequence ID" value="VDI13418.1"/>
    <property type="molecule type" value="Genomic_DNA"/>
</dbReference>
<dbReference type="Pfam" id="PF07225">
    <property type="entry name" value="NDUF_B4"/>
    <property type="match status" value="1"/>
</dbReference>
<keyword evidence="10" id="KW-0496">Mitochondrion</keyword>
<evidence type="ECO:0000256" key="3">
    <source>
        <dbReference type="ARBA" id="ARBA00018681"/>
    </source>
</evidence>
<dbReference type="GO" id="GO:0005743">
    <property type="term" value="C:mitochondrial inner membrane"/>
    <property type="evidence" value="ECO:0007669"/>
    <property type="project" value="UniProtKB-SubCell"/>
</dbReference>
<evidence type="ECO:0000256" key="7">
    <source>
        <dbReference type="ARBA" id="ARBA00022792"/>
    </source>
</evidence>
<comment type="similarity">
    <text evidence="2">Belongs to the complex I NDUFB4 subunit family.</text>
</comment>
<evidence type="ECO:0000313" key="15">
    <source>
        <dbReference type="EMBL" id="VDI13418.1"/>
    </source>
</evidence>
<evidence type="ECO:0000313" key="16">
    <source>
        <dbReference type="Proteomes" id="UP000596742"/>
    </source>
</evidence>
<keyword evidence="7" id="KW-0999">Mitochondrion inner membrane</keyword>
<comment type="subcellular location">
    <subcellularLocation>
        <location evidence="1">Mitochondrion inner membrane</location>
        <topology evidence="1">Single-pass membrane protein</topology>
    </subcellularLocation>
</comment>
<organism evidence="15 16">
    <name type="scientific">Mytilus galloprovincialis</name>
    <name type="common">Mediterranean mussel</name>
    <dbReference type="NCBI Taxonomy" id="29158"/>
    <lineage>
        <taxon>Eukaryota</taxon>
        <taxon>Metazoa</taxon>
        <taxon>Spiralia</taxon>
        <taxon>Lophotrochozoa</taxon>
        <taxon>Mollusca</taxon>
        <taxon>Bivalvia</taxon>
        <taxon>Autobranchia</taxon>
        <taxon>Pteriomorphia</taxon>
        <taxon>Mytilida</taxon>
        <taxon>Mytiloidea</taxon>
        <taxon>Mytilidae</taxon>
        <taxon>Mytilinae</taxon>
        <taxon>Mytilus</taxon>
    </lineage>
</organism>
<dbReference type="PANTHER" id="PTHR15469:SF0">
    <property type="entry name" value="NADH DEHYDROGENASE [UBIQUINONE] 1 BETA SUBCOMPLEX SUBUNIT 4"/>
    <property type="match status" value="1"/>
</dbReference>
<evidence type="ECO:0000256" key="10">
    <source>
        <dbReference type="ARBA" id="ARBA00023128"/>
    </source>
</evidence>
<evidence type="ECO:0000256" key="6">
    <source>
        <dbReference type="ARBA" id="ARBA00022692"/>
    </source>
</evidence>
<evidence type="ECO:0000256" key="9">
    <source>
        <dbReference type="ARBA" id="ARBA00022989"/>
    </source>
</evidence>
<evidence type="ECO:0000256" key="2">
    <source>
        <dbReference type="ARBA" id="ARBA00007260"/>
    </source>
</evidence>
<evidence type="ECO:0000256" key="4">
    <source>
        <dbReference type="ARBA" id="ARBA00022448"/>
    </source>
</evidence>
<keyword evidence="5" id="KW-0679">Respiratory chain</keyword>
<evidence type="ECO:0000256" key="8">
    <source>
        <dbReference type="ARBA" id="ARBA00022982"/>
    </source>
</evidence>
<evidence type="ECO:0000256" key="11">
    <source>
        <dbReference type="ARBA" id="ARBA00023136"/>
    </source>
</evidence>
<keyword evidence="15" id="KW-0830">Ubiquinone</keyword>
<dbReference type="Proteomes" id="UP000596742">
    <property type="component" value="Unassembled WGS sequence"/>
</dbReference>
<evidence type="ECO:0000256" key="13">
    <source>
        <dbReference type="ARBA" id="ARBA00030987"/>
    </source>
</evidence>
<protein>
    <recommendedName>
        <fullName evidence="3">NADH dehydrogenase [ubiquinone] 1 beta subcomplex subunit 4</fullName>
    </recommendedName>
    <alternativeName>
        <fullName evidence="12">Complex I-B15</fullName>
    </alternativeName>
    <alternativeName>
        <fullName evidence="13">NADH-ubiquinone oxidoreductase B15 subunit</fullName>
    </alternativeName>
</protein>
<evidence type="ECO:0000256" key="5">
    <source>
        <dbReference type="ARBA" id="ARBA00022660"/>
    </source>
</evidence>
<dbReference type="PANTHER" id="PTHR15469">
    <property type="entry name" value="NADH-UBIQUINONE OXIDOREDUCTASE B15 SUBUNIT"/>
    <property type="match status" value="1"/>
</dbReference>
<keyword evidence="4" id="KW-0813">Transport</keyword>
<feature type="transmembrane region" description="Helical" evidence="14">
    <location>
        <begin position="79"/>
        <end position="99"/>
    </location>
</feature>
<keyword evidence="16" id="KW-1185">Reference proteome</keyword>
<reference evidence="15" key="1">
    <citation type="submission" date="2018-11" db="EMBL/GenBank/DDBJ databases">
        <authorList>
            <person name="Alioto T."/>
            <person name="Alioto T."/>
        </authorList>
    </citation>
    <scope>NUCLEOTIDE SEQUENCE</scope>
</reference>
<name>A0A8B6D1E5_MYTGA</name>
<keyword evidence="9 14" id="KW-1133">Transmembrane helix</keyword>
<keyword evidence="6 14" id="KW-0812">Transmembrane</keyword>
<comment type="caution">
    <text evidence="15">The sequence shown here is derived from an EMBL/GenBank/DDBJ whole genome shotgun (WGS) entry which is preliminary data.</text>
</comment>
<dbReference type="InterPro" id="IPR009866">
    <property type="entry name" value="NADH_UbQ_OxRdtase_NDUFB4_su"/>
</dbReference>
<proteinExistence type="inferred from homology"/>
<evidence type="ECO:0000256" key="14">
    <source>
        <dbReference type="SAM" id="Phobius"/>
    </source>
</evidence>
<evidence type="ECO:0000256" key="12">
    <source>
        <dbReference type="ARBA" id="ARBA00030212"/>
    </source>
</evidence>
<dbReference type="OrthoDB" id="5818798at2759"/>
<keyword evidence="11 14" id="KW-0472">Membrane</keyword>
<sequence length="124" mass="14801">MTERKRVQLWDPHKLYDLSHAEMDAIRRRSEQRAALKAEWQRKVTDPFKAEFPFDPAIQRFKALKATQYDHFRPTKKTGLVGGLFLGVIPAVLFSYVYYTRQEFERKCRAGEIPAKDRTWKYVY</sequence>
<dbReference type="AlphaFoldDB" id="A0A8B6D1E5"/>
<evidence type="ECO:0000256" key="1">
    <source>
        <dbReference type="ARBA" id="ARBA00004434"/>
    </source>
</evidence>
<keyword evidence="8" id="KW-0249">Electron transport</keyword>
<gene>
    <name evidence="15" type="ORF">MGAL_10B013006</name>
</gene>
<accession>A0A8B6D1E5</accession>